<accession>A0A517X3H7</accession>
<evidence type="ECO:0000313" key="5">
    <source>
        <dbReference type="Proteomes" id="UP000318704"/>
    </source>
</evidence>
<keyword evidence="1" id="KW-1133">Transmembrane helix</keyword>
<dbReference type="Proteomes" id="UP000318384">
    <property type="component" value="Chromosome"/>
</dbReference>
<protein>
    <submittedName>
        <fullName evidence="3">Uncharacterized protein</fullName>
    </submittedName>
</protein>
<evidence type="ECO:0000256" key="1">
    <source>
        <dbReference type="SAM" id="Phobius"/>
    </source>
</evidence>
<dbReference type="EMBL" id="CP037422">
    <property type="protein sequence ID" value="QDU12033.1"/>
    <property type="molecule type" value="Genomic_DNA"/>
</dbReference>
<evidence type="ECO:0000313" key="4">
    <source>
        <dbReference type="Proteomes" id="UP000318384"/>
    </source>
</evidence>
<dbReference type="AlphaFoldDB" id="A0A517X3H7"/>
<accession>A0A517W4F1</accession>
<gene>
    <name evidence="2" type="ORF">V144x_56460</name>
    <name evidence="3" type="ORF">V202x_54580</name>
</gene>
<reference evidence="4 5" key="1">
    <citation type="submission" date="2019-03" db="EMBL/GenBank/DDBJ databases">
        <title>Deep-cultivation of Planctomycetes and their phenomic and genomic characterization uncovers novel biology.</title>
        <authorList>
            <person name="Wiegand S."/>
            <person name="Jogler M."/>
            <person name="Boedeker C."/>
            <person name="Pinto D."/>
            <person name="Vollmers J."/>
            <person name="Rivas-Marin E."/>
            <person name="Kohn T."/>
            <person name="Peeters S.H."/>
            <person name="Heuer A."/>
            <person name="Rast P."/>
            <person name="Oberbeckmann S."/>
            <person name="Bunk B."/>
            <person name="Jeske O."/>
            <person name="Meyerdierks A."/>
            <person name="Storesund J.E."/>
            <person name="Kallscheuer N."/>
            <person name="Luecker S."/>
            <person name="Lage O.M."/>
            <person name="Pohl T."/>
            <person name="Merkel B.J."/>
            <person name="Hornburger P."/>
            <person name="Mueller R.-W."/>
            <person name="Bruemmer F."/>
            <person name="Labrenz M."/>
            <person name="Spormann A.M."/>
            <person name="Op den Camp H."/>
            <person name="Overmann J."/>
            <person name="Amann R."/>
            <person name="Jetten M.S.M."/>
            <person name="Mascher T."/>
            <person name="Medema M.H."/>
            <person name="Devos D.P."/>
            <person name="Kaster A.-K."/>
            <person name="Ovreas L."/>
            <person name="Rohde M."/>
            <person name="Galperin M.Y."/>
            <person name="Jogler C."/>
        </authorList>
    </citation>
    <scope>NUCLEOTIDE SEQUENCE [LARGE SCALE GENOMIC DNA]</scope>
    <source>
        <strain evidence="2 5">V144</strain>
        <strain evidence="3 4">V202</strain>
    </source>
</reference>
<keyword evidence="4" id="KW-1185">Reference proteome</keyword>
<dbReference type="KEGG" id="gaw:V144x_56460"/>
<name>A0A517X3H7_9PLAN</name>
<dbReference type="EMBL" id="CP037920">
    <property type="protein sequence ID" value="QDU00133.1"/>
    <property type="molecule type" value="Genomic_DNA"/>
</dbReference>
<evidence type="ECO:0000313" key="2">
    <source>
        <dbReference type="EMBL" id="QDU00133.1"/>
    </source>
</evidence>
<keyword evidence="1" id="KW-0472">Membrane</keyword>
<evidence type="ECO:0000313" key="3">
    <source>
        <dbReference type="EMBL" id="QDU12033.1"/>
    </source>
</evidence>
<dbReference type="Proteomes" id="UP000318704">
    <property type="component" value="Chromosome"/>
</dbReference>
<feature type="transmembrane region" description="Helical" evidence="1">
    <location>
        <begin position="6"/>
        <end position="28"/>
    </location>
</feature>
<organism evidence="3 4">
    <name type="scientific">Gimesia aquarii</name>
    <dbReference type="NCBI Taxonomy" id="2527964"/>
    <lineage>
        <taxon>Bacteria</taxon>
        <taxon>Pseudomonadati</taxon>
        <taxon>Planctomycetota</taxon>
        <taxon>Planctomycetia</taxon>
        <taxon>Planctomycetales</taxon>
        <taxon>Planctomycetaceae</taxon>
        <taxon>Gimesia</taxon>
    </lineage>
</organism>
<dbReference type="RefSeq" id="WP_144990222.1">
    <property type="nucleotide sequence ID" value="NZ_CP037422.1"/>
</dbReference>
<keyword evidence="1" id="KW-0812">Transmembrane</keyword>
<dbReference type="OrthoDB" id="291156at2"/>
<proteinExistence type="predicted"/>
<sequence length="60" mass="6811">MYAWMTIWTLLLIISGLAFLVVLGYVAYGVKSELLETLNDLKEDVADSQAHEEILDRPIE</sequence>